<organism evidence="3 4">
    <name type="scientific">Alectoria fallacina</name>
    <dbReference type="NCBI Taxonomy" id="1903189"/>
    <lineage>
        <taxon>Eukaryota</taxon>
        <taxon>Fungi</taxon>
        <taxon>Dikarya</taxon>
        <taxon>Ascomycota</taxon>
        <taxon>Pezizomycotina</taxon>
        <taxon>Lecanoromycetes</taxon>
        <taxon>OSLEUM clade</taxon>
        <taxon>Lecanoromycetidae</taxon>
        <taxon>Lecanorales</taxon>
        <taxon>Lecanorineae</taxon>
        <taxon>Parmeliaceae</taxon>
        <taxon>Alectoria</taxon>
    </lineage>
</organism>
<feature type="compositionally biased region" description="Acidic residues" evidence="1">
    <location>
        <begin position="48"/>
        <end position="60"/>
    </location>
</feature>
<dbReference type="OrthoDB" id="9049620at2759"/>
<dbReference type="GO" id="GO:0005634">
    <property type="term" value="C:nucleus"/>
    <property type="evidence" value="ECO:0007669"/>
    <property type="project" value="TreeGrafter"/>
</dbReference>
<comment type="caution">
    <text evidence="3">The sequence shown here is derived from an EMBL/GenBank/DDBJ whole genome shotgun (WGS) entry which is preliminary data.</text>
</comment>
<keyword evidence="4" id="KW-1185">Reference proteome</keyword>
<dbReference type="InterPro" id="IPR039577">
    <property type="entry name" value="Rad18"/>
</dbReference>
<feature type="compositionally biased region" description="Polar residues" evidence="1">
    <location>
        <begin position="62"/>
        <end position="73"/>
    </location>
</feature>
<feature type="domain" description="SAP" evidence="2">
    <location>
        <begin position="86"/>
        <end position="120"/>
    </location>
</feature>
<dbReference type="GO" id="GO:0006513">
    <property type="term" value="P:protein monoubiquitination"/>
    <property type="evidence" value="ECO:0007669"/>
    <property type="project" value="InterPro"/>
</dbReference>
<dbReference type="SMART" id="SM00513">
    <property type="entry name" value="SAP"/>
    <property type="match status" value="1"/>
</dbReference>
<name>A0A8H3J352_9LECA</name>
<evidence type="ECO:0000313" key="4">
    <source>
        <dbReference type="Proteomes" id="UP000664203"/>
    </source>
</evidence>
<proteinExistence type="predicted"/>
<dbReference type="PANTHER" id="PTHR14134:SF2">
    <property type="entry name" value="E3 UBIQUITIN-PROTEIN LIGASE RAD18"/>
    <property type="match status" value="1"/>
</dbReference>
<dbReference type="GO" id="GO:0003697">
    <property type="term" value="F:single-stranded DNA binding"/>
    <property type="evidence" value="ECO:0007669"/>
    <property type="project" value="InterPro"/>
</dbReference>
<dbReference type="InterPro" id="IPR003034">
    <property type="entry name" value="SAP_dom"/>
</dbReference>
<evidence type="ECO:0000259" key="2">
    <source>
        <dbReference type="PROSITE" id="PS50800"/>
    </source>
</evidence>
<feature type="region of interest" description="Disordered" evidence="1">
    <location>
        <begin position="34"/>
        <end position="81"/>
    </location>
</feature>
<dbReference type="PANTHER" id="PTHR14134">
    <property type="entry name" value="E3 UBIQUITIN-PROTEIN LIGASE RAD18"/>
    <property type="match status" value="1"/>
</dbReference>
<dbReference type="PROSITE" id="PS50800">
    <property type="entry name" value="SAP"/>
    <property type="match status" value="1"/>
</dbReference>
<dbReference type="EMBL" id="CAJPDR010000565">
    <property type="protein sequence ID" value="CAF9939734.1"/>
    <property type="molecule type" value="Genomic_DNA"/>
</dbReference>
<sequence length="253" mass="27678">MKLRANSTVQELVDAFKVARSAVLQFGRNAEAAKDGRGKIEKRKIDDTDLEEDEDGDEEQSPSHLNVVANSRPPSKASERLPQLNYSLLKDTALRKKLSELGIPNGGPKDLLIRRHTEWVNLVNANCDSSKPKTKRELVHELEAWDRTQGRQILSNCNEAGSASSVMSKNFDGAVWASNHGSNFQVLIAQARRKVNPKVESISSINSAPDSVLDQGIDKGYVATSPNRISAKSVDLLHDLQSTGNPADLGVDD</sequence>
<dbReference type="GO" id="GO:0006301">
    <property type="term" value="P:DNA damage tolerance"/>
    <property type="evidence" value="ECO:0007669"/>
    <property type="project" value="InterPro"/>
</dbReference>
<dbReference type="GO" id="GO:0061630">
    <property type="term" value="F:ubiquitin protein ligase activity"/>
    <property type="evidence" value="ECO:0007669"/>
    <property type="project" value="InterPro"/>
</dbReference>
<reference evidence="3" key="1">
    <citation type="submission" date="2021-03" db="EMBL/GenBank/DDBJ databases">
        <authorList>
            <person name="Tagirdzhanova G."/>
        </authorList>
    </citation>
    <scope>NUCLEOTIDE SEQUENCE</scope>
</reference>
<evidence type="ECO:0000256" key="1">
    <source>
        <dbReference type="SAM" id="MobiDB-lite"/>
    </source>
</evidence>
<dbReference type="AlphaFoldDB" id="A0A8H3J352"/>
<dbReference type="GO" id="GO:0097505">
    <property type="term" value="C:Rad6-Rad18 complex"/>
    <property type="evidence" value="ECO:0007669"/>
    <property type="project" value="TreeGrafter"/>
</dbReference>
<dbReference type="Proteomes" id="UP000664203">
    <property type="component" value="Unassembled WGS sequence"/>
</dbReference>
<evidence type="ECO:0000313" key="3">
    <source>
        <dbReference type="EMBL" id="CAF9939734.1"/>
    </source>
</evidence>
<feature type="compositionally biased region" description="Basic and acidic residues" evidence="1">
    <location>
        <begin position="34"/>
        <end position="47"/>
    </location>
</feature>
<accession>A0A8H3J352</accession>
<dbReference type="Pfam" id="PF02037">
    <property type="entry name" value="SAP"/>
    <property type="match status" value="1"/>
</dbReference>
<protein>
    <submittedName>
        <fullName evidence="3">E3 ubiquitin-protein ligase rad18</fullName>
    </submittedName>
</protein>
<gene>
    <name evidence="3" type="primary">RAD18</name>
    <name evidence="3" type="ORF">ALECFALPRED_008275</name>
</gene>